<dbReference type="Proteomes" id="UP000494218">
    <property type="component" value="Unassembled WGS sequence"/>
</dbReference>
<protein>
    <submittedName>
        <fullName evidence="2">Ubiquinone biosynthesis O-methyltransferase</fullName>
        <ecNumber evidence="2">2.1.1.222</ecNumber>
    </submittedName>
</protein>
<dbReference type="Gene3D" id="3.40.50.150">
    <property type="entry name" value="Vaccinia Virus protein VP39"/>
    <property type="match status" value="1"/>
</dbReference>
<dbReference type="AlphaFoldDB" id="A0A6P2NW13"/>
<keyword evidence="2" id="KW-0830">Ubiquinone</keyword>
<proteinExistence type="predicted"/>
<dbReference type="SUPFAM" id="SSF53335">
    <property type="entry name" value="S-adenosyl-L-methionine-dependent methyltransferases"/>
    <property type="match status" value="1"/>
</dbReference>
<gene>
    <name evidence="2" type="primary">ubiG</name>
    <name evidence="2" type="ORF">BLA23254_04713</name>
</gene>
<evidence type="ECO:0000313" key="3">
    <source>
        <dbReference type="Proteomes" id="UP000494218"/>
    </source>
</evidence>
<dbReference type="InterPro" id="IPR029063">
    <property type="entry name" value="SAM-dependent_MTases_sf"/>
</dbReference>
<reference evidence="2 3" key="1">
    <citation type="submission" date="2019-09" db="EMBL/GenBank/DDBJ databases">
        <authorList>
            <person name="Depoorter E."/>
        </authorList>
    </citation>
    <scope>NUCLEOTIDE SEQUENCE [LARGE SCALE GENOMIC DNA]</scope>
    <source>
        <strain evidence="2">LMG 23254</strain>
    </source>
</reference>
<keyword evidence="2" id="KW-0808">Transferase</keyword>
<keyword evidence="2" id="KW-0489">Methyltransferase</keyword>
<organism evidence="2 3">
    <name type="scientific">Burkholderia lata (strain ATCC 17760 / DSM 23089 / LMG 22485 / NCIMB 9086 / R18194 / 383)</name>
    <dbReference type="NCBI Taxonomy" id="482957"/>
    <lineage>
        <taxon>Bacteria</taxon>
        <taxon>Pseudomonadati</taxon>
        <taxon>Pseudomonadota</taxon>
        <taxon>Betaproteobacteria</taxon>
        <taxon>Burkholderiales</taxon>
        <taxon>Burkholderiaceae</taxon>
        <taxon>Burkholderia</taxon>
        <taxon>Burkholderia cepacia complex</taxon>
    </lineage>
</organism>
<name>A0A6P2NW13_BURL3</name>
<evidence type="ECO:0000259" key="1">
    <source>
        <dbReference type="Pfam" id="PF13649"/>
    </source>
</evidence>
<feature type="domain" description="Methyltransferase" evidence="1">
    <location>
        <begin position="50"/>
        <end position="144"/>
    </location>
</feature>
<dbReference type="GO" id="GO:0032259">
    <property type="term" value="P:methylation"/>
    <property type="evidence" value="ECO:0007669"/>
    <property type="project" value="UniProtKB-KW"/>
</dbReference>
<dbReference type="Pfam" id="PF13649">
    <property type="entry name" value="Methyltransf_25"/>
    <property type="match status" value="1"/>
</dbReference>
<dbReference type="EMBL" id="CABVPW010000024">
    <property type="protein sequence ID" value="VWB99032.1"/>
    <property type="molecule type" value="Genomic_DNA"/>
</dbReference>
<evidence type="ECO:0000313" key="2">
    <source>
        <dbReference type="EMBL" id="VWB99032.1"/>
    </source>
</evidence>
<dbReference type="GO" id="GO:0102208">
    <property type="term" value="F:2-polyprenyl-6-hydroxyphenol methylase activity"/>
    <property type="evidence" value="ECO:0007669"/>
    <property type="project" value="UniProtKB-EC"/>
</dbReference>
<dbReference type="EC" id="2.1.1.222" evidence="2"/>
<dbReference type="InterPro" id="IPR041698">
    <property type="entry name" value="Methyltransf_25"/>
</dbReference>
<accession>A0A6P2NW13</accession>
<sequence>MESKLDAKAILEMAYPDFVGFINQWNVLPGAFVTLSKWANYAKISPDSNVLQVACTTGFQSRELAVLTGCRAHGIDLSSAAVEMARYNKETYAPQARVTYEVCDGYQFKSEQKYSHIAVGGGLKFFPDPARALNHAINFIEDGGFVLASPFFLKAPMPHDDLIEAEKVFGVKPTTEGYKEMMRIYKNLEIVYEDHNDIEPETEQELTEYCESTVKRAAEIHGITNEHALWAMYERLQKVRRMSNKLRSFQRYSVLVLRYRASTYPHRYVELF</sequence>
<dbReference type="CDD" id="cd02440">
    <property type="entry name" value="AdoMet_MTases"/>
    <property type="match status" value="1"/>
</dbReference>